<evidence type="ECO:0000313" key="1">
    <source>
        <dbReference type="EMBL" id="RZC40181.1"/>
    </source>
</evidence>
<keyword evidence="2" id="KW-1185">Reference proteome</keyword>
<dbReference type="Proteomes" id="UP000292052">
    <property type="component" value="Unassembled WGS sequence"/>
</dbReference>
<organism evidence="1 2">
    <name type="scientific">Asbolus verrucosus</name>
    <name type="common">Desert ironclad beetle</name>
    <dbReference type="NCBI Taxonomy" id="1661398"/>
    <lineage>
        <taxon>Eukaryota</taxon>
        <taxon>Metazoa</taxon>
        <taxon>Ecdysozoa</taxon>
        <taxon>Arthropoda</taxon>
        <taxon>Hexapoda</taxon>
        <taxon>Insecta</taxon>
        <taxon>Pterygota</taxon>
        <taxon>Neoptera</taxon>
        <taxon>Endopterygota</taxon>
        <taxon>Coleoptera</taxon>
        <taxon>Polyphaga</taxon>
        <taxon>Cucujiformia</taxon>
        <taxon>Tenebrionidae</taxon>
        <taxon>Pimeliinae</taxon>
        <taxon>Asbolus</taxon>
    </lineage>
</organism>
<evidence type="ECO:0000313" key="2">
    <source>
        <dbReference type="Proteomes" id="UP000292052"/>
    </source>
</evidence>
<accession>A0A482W4V1</accession>
<proteinExistence type="predicted"/>
<comment type="caution">
    <text evidence="1">The sequence shown here is derived from an EMBL/GenBank/DDBJ whole genome shotgun (WGS) entry which is preliminary data.</text>
</comment>
<dbReference type="AlphaFoldDB" id="A0A482W4V1"/>
<dbReference type="EMBL" id="QDEB01028312">
    <property type="protein sequence ID" value="RZC40181.1"/>
    <property type="molecule type" value="Genomic_DNA"/>
</dbReference>
<sequence length="92" mass="10474">MNGIQLYSTMNPDFVWGPTMDDKGSEDVKGLTTHFAAFYGTSCRSHCRTNGMECYRRRKVFIQGIMTAKCYIRDVLQEHALPYIKGIPGTVF</sequence>
<reference evidence="1 2" key="1">
    <citation type="submission" date="2017-03" db="EMBL/GenBank/DDBJ databases">
        <title>Genome of the blue death feigning beetle - Asbolus verrucosus.</title>
        <authorList>
            <person name="Rider S.D."/>
        </authorList>
    </citation>
    <scope>NUCLEOTIDE SEQUENCE [LARGE SCALE GENOMIC DNA]</scope>
    <source>
        <strain evidence="1">Butters</strain>
        <tissue evidence="1">Head and leg muscle</tissue>
    </source>
</reference>
<gene>
    <name evidence="1" type="ORF">BDFB_014321</name>
</gene>
<name>A0A482W4V1_ASBVE</name>
<protein>
    <submittedName>
        <fullName evidence="1">Uncharacterized protein</fullName>
    </submittedName>
</protein>